<sequence length="159" mass="17716">MRPQNIIPLQRCPSLVIVTDTPKGRGIFTSASIPAKTILDICPVLLLSPEENKEHIEHTSIYHYTYNWPLTTPTGTKTTTQALVFGLGSMFNHSSVAQNVVWERDVERNVITYWALRDIDAGEELCISYGSHLTFTDTDTPAAEPEGDGTDQLNQIQLD</sequence>
<dbReference type="GO" id="GO:0008168">
    <property type="term" value="F:methyltransferase activity"/>
    <property type="evidence" value="ECO:0007669"/>
    <property type="project" value="UniProtKB-KW"/>
</dbReference>
<dbReference type="PROSITE" id="PS50280">
    <property type="entry name" value="SET"/>
    <property type="match status" value="1"/>
</dbReference>
<organism evidence="3 4">
    <name type="scientific">Amniculicola lignicola CBS 123094</name>
    <dbReference type="NCBI Taxonomy" id="1392246"/>
    <lineage>
        <taxon>Eukaryota</taxon>
        <taxon>Fungi</taxon>
        <taxon>Dikarya</taxon>
        <taxon>Ascomycota</taxon>
        <taxon>Pezizomycotina</taxon>
        <taxon>Dothideomycetes</taxon>
        <taxon>Pleosporomycetidae</taxon>
        <taxon>Pleosporales</taxon>
        <taxon>Amniculicolaceae</taxon>
        <taxon>Amniculicola</taxon>
    </lineage>
</organism>
<dbReference type="GO" id="GO:0032259">
    <property type="term" value="P:methylation"/>
    <property type="evidence" value="ECO:0007669"/>
    <property type="project" value="UniProtKB-KW"/>
</dbReference>
<dbReference type="CDD" id="cd10540">
    <property type="entry name" value="SET_SpSet7-like"/>
    <property type="match status" value="1"/>
</dbReference>
<dbReference type="InterPro" id="IPR001214">
    <property type="entry name" value="SET_dom"/>
</dbReference>
<dbReference type="SUPFAM" id="SSF82199">
    <property type="entry name" value="SET domain"/>
    <property type="match status" value="1"/>
</dbReference>
<feature type="region of interest" description="Disordered" evidence="1">
    <location>
        <begin position="137"/>
        <end position="159"/>
    </location>
</feature>
<dbReference type="AlphaFoldDB" id="A0A6A5WPH2"/>
<evidence type="ECO:0000313" key="4">
    <source>
        <dbReference type="Proteomes" id="UP000799779"/>
    </source>
</evidence>
<feature type="domain" description="SET" evidence="2">
    <location>
        <begin position="13"/>
        <end position="130"/>
    </location>
</feature>
<dbReference type="InterPro" id="IPR046341">
    <property type="entry name" value="SET_dom_sf"/>
</dbReference>
<dbReference type="OrthoDB" id="3180714at2759"/>
<gene>
    <name evidence="3" type="ORF">P154DRAFT_544333</name>
</gene>
<proteinExistence type="predicted"/>
<keyword evidence="3" id="KW-0808">Transferase</keyword>
<evidence type="ECO:0000259" key="2">
    <source>
        <dbReference type="PROSITE" id="PS50280"/>
    </source>
</evidence>
<dbReference type="EMBL" id="ML977576">
    <property type="protein sequence ID" value="KAF2002659.1"/>
    <property type="molecule type" value="Genomic_DNA"/>
</dbReference>
<dbReference type="SMART" id="SM00317">
    <property type="entry name" value="SET"/>
    <property type="match status" value="1"/>
</dbReference>
<protein>
    <submittedName>
        <fullName evidence="3">Protein methyltransferase</fullName>
    </submittedName>
</protein>
<dbReference type="Gene3D" id="2.170.270.10">
    <property type="entry name" value="SET domain"/>
    <property type="match status" value="1"/>
</dbReference>
<dbReference type="Proteomes" id="UP000799779">
    <property type="component" value="Unassembled WGS sequence"/>
</dbReference>
<reference evidence="3" key="1">
    <citation type="journal article" date="2020" name="Stud. Mycol.">
        <title>101 Dothideomycetes genomes: a test case for predicting lifestyles and emergence of pathogens.</title>
        <authorList>
            <person name="Haridas S."/>
            <person name="Albert R."/>
            <person name="Binder M."/>
            <person name="Bloem J."/>
            <person name="Labutti K."/>
            <person name="Salamov A."/>
            <person name="Andreopoulos B."/>
            <person name="Baker S."/>
            <person name="Barry K."/>
            <person name="Bills G."/>
            <person name="Bluhm B."/>
            <person name="Cannon C."/>
            <person name="Castanera R."/>
            <person name="Culley D."/>
            <person name="Daum C."/>
            <person name="Ezra D."/>
            <person name="Gonzalez J."/>
            <person name="Henrissat B."/>
            <person name="Kuo A."/>
            <person name="Liang C."/>
            <person name="Lipzen A."/>
            <person name="Lutzoni F."/>
            <person name="Magnuson J."/>
            <person name="Mondo S."/>
            <person name="Nolan M."/>
            <person name="Ohm R."/>
            <person name="Pangilinan J."/>
            <person name="Park H.-J."/>
            <person name="Ramirez L."/>
            <person name="Alfaro M."/>
            <person name="Sun H."/>
            <person name="Tritt A."/>
            <person name="Yoshinaga Y."/>
            <person name="Zwiers L.-H."/>
            <person name="Turgeon B."/>
            <person name="Goodwin S."/>
            <person name="Spatafora J."/>
            <person name="Crous P."/>
            <person name="Grigoriev I."/>
        </authorList>
    </citation>
    <scope>NUCLEOTIDE SEQUENCE</scope>
    <source>
        <strain evidence="3">CBS 123094</strain>
    </source>
</reference>
<evidence type="ECO:0000256" key="1">
    <source>
        <dbReference type="SAM" id="MobiDB-lite"/>
    </source>
</evidence>
<name>A0A6A5WPH2_9PLEO</name>
<accession>A0A6A5WPH2</accession>
<dbReference type="Pfam" id="PF00856">
    <property type="entry name" value="SET"/>
    <property type="match status" value="1"/>
</dbReference>
<keyword evidence="3" id="KW-0489">Methyltransferase</keyword>
<keyword evidence="4" id="KW-1185">Reference proteome</keyword>
<evidence type="ECO:0000313" key="3">
    <source>
        <dbReference type="EMBL" id="KAF2002659.1"/>
    </source>
</evidence>